<gene>
    <name evidence="9" type="ORF">R5R35_012229</name>
</gene>
<dbReference type="InterPro" id="IPR013128">
    <property type="entry name" value="Peptidase_C1A"/>
</dbReference>
<evidence type="ECO:0000256" key="3">
    <source>
        <dbReference type="ARBA" id="ARBA00022801"/>
    </source>
</evidence>
<keyword evidence="2" id="KW-0645">Protease</keyword>
<evidence type="ECO:0000256" key="6">
    <source>
        <dbReference type="ARBA" id="ARBA00023157"/>
    </source>
</evidence>
<accession>A0AAN9VE63</accession>
<dbReference type="CDD" id="cd02248">
    <property type="entry name" value="Peptidase_C1A"/>
    <property type="match status" value="1"/>
</dbReference>
<dbReference type="SMART" id="SM00848">
    <property type="entry name" value="Inhibitor_I29"/>
    <property type="match status" value="1"/>
</dbReference>
<dbReference type="Gene3D" id="3.90.70.10">
    <property type="entry name" value="Cysteine proteinases"/>
    <property type="match status" value="1"/>
</dbReference>
<dbReference type="PANTHER" id="PTHR12411">
    <property type="entry name" value="CYSTEINE PROTEASE FAMILY C1-RELATED"/>
    <property type="match status" value="1"/>
</dbReference>
<dbReference type="PROSITE" id="PS00639">
    <property type="entry name" value="THIOL_PROTEASE_HIS"/>
    <property type="match status" value="1"/>
</dbReference>
<dbReference type="AlphaFoldDB" id="A0AAN9VE63"/>
<reference evidence="9 10" key="1">
    <citation type="submission" date="2024-03" db="EMBL/GenBank/DDBJ databases">
        <title>The genome assembly and annotation of the cricket Gryllus longicercus Weissman &amp; Gray.</title>
        <authorList>
            <person name="Szrajer S."/>
            <person name="Gray D."/>
            <person name="Ylla G."/>
        </authorList>
    </citation>
    <scope>NUCLEOTIDE SEQUENCE [LARGE SCALE GENOMIC DNA]</scope>
    <source>
        <strain evidence="9">DAG 2021-001</strain>
        <tissue evidence="9">Whole body minus gut</tissue>
    </source>
</reference>
<dbReference type="PRINTS" id="PR00705">
    <property type="entry name" value="PAPAIN"/>
</dbReference>
<dbReference type="InterPro" id="IPR039417">
    <property type="entry name" value="Peptidase_C1A_papain-like"/>
</dbReference>
<dbReference type="SMART" id="SM00645">
    <property type="entry name" value="Pept_C1"/>
    <property type="match status" value="1"/>
</dbReference>
<dbReference type="Pfam" id="PF00112">
    <property type="entry name" value="Peptidase_C1"/>
    <property type="match status" value="1"/>
</dbReference>
<evidence type="ECO:0000259" key="7">
    <source>
        <dbReference type="SMART" id="SM00645"/>
    </source>
</evidence>
<dbReference type="InterPro" id="IPR013201">
    <property type="entry name" value="Prot_inhib_I29"/>
</dbReference>
<organism evidence="9 10">
    <name type="scientific">Gryllus longicercus</name>
    <dbReference type="NCBI Taxonomy" id="2509291"/>
    <lineage>
        <taxon>Eukaryota</taxon>
        <taxon>Metazoa</taxon>
        <taxon>Ecdysozoa</taxon>
        <taxon>Arthropoda</taxon>
        <taxon>Hexapoda</taxon>
        <taxon>Insecta</taxon>
        <taxon>Pterygota</taxon>
        <taxon>Neoptera</taxon>
        <taxon>Polyneoptera</taxon>
        <taxon>Orthoptera</taxon>
        <taxon>Ensifera</taxon>
        <taxon>Gryllidea</taxon>
        <taxon>Grylloidea</taxon>
        <taxon>Gryllidae</taxon>
        <taxon>Gryllinae</taxon>
        <taxon>Gryllus</taxon>
    </lineage>
</organism>
<dbReference type="InterPro" id="IPR000668">
    <property type="entry name" value="Peptidase_C1A_C"/>
</dbReference>
<evidence type="ECO:0008006" key="11">
    <source>
        <dbReference type="Google" id="ProtNLM"/>
    </source>
</evidence>
<evidence type="ECO:0000256" key="5">
    <source>
        <dbReference type="ARBA" id="ARBA00023145"/>
    </source>
</evidence>
<feature type="domain" description="Peptidase C1A papain C-terminal" evidence="7">
    <location>
        <begin position="138"/>
        <end position="351"/>
    </location>
</feature>
<evidence type="ECO:0000256" key="1">
    <source>
        <dbReference type="ARBA" id="ARBA00008455"/>
    </source>
</evidence>
<sequence>MALEWEWKKIFTVLGVLSLCFLIIPIPIERNGMKEHEHEFKIFMKKFNKSYDTNSTEYILRLSNFQESIKKIKDLNGERTSSASALFGVTSFSDLSEEEFLRDHLQPTLDAHVKKSHHGRHRDHNHHHHIKRQVPKNVPLKVDWRNKNVITSVKNQKLCGACWAFSTVEVMESMQAISHGKLESLSVQEAIDCAGYGNLGCEGGDMCSLLDWMVTNNVGLQLESQYPLHLKTETCHLNKNVTGVHVASNFTCENLVDDENHLLTLLAFHGPVAVAVNAVAWQYYLGGIIHFHCSGAVINHAVQLVGYDLTAPVPYYIARNSWGPEFGISGYLYLAIGSNICGVATEVVSLDIL</sequence>
<dbReference type="GO" id="GO:0006508">
    <property type="term" value="P:proteolysis"/>
    <property type="evidence" value="ECO:0007669"/>
    <property type="project" value="UniProtKB-KW"/>
</dbReference>
<comment type="caution">
    <text evidence="9">The sequence shown here is derived from an EMBL/GenBank/DDBJ whole genome shotgun (WGS) entry which is preliminary data.</text>
</comment>
<comment type="similarity">
    <text evidence="1">Belongs to the peptidase C1 family.</text>
</comment>
<evidence type="ECO:0000256" key="4">
    <source>
        <dbReference type="ARBA" id="ARBA00022807"/>
    </source>
</evidence>
<evidence type="ECO:0000256" key="2">
    <source>
        <dbReference type="ARBA" id="ARBA00022670"/>
    </source>
</evidence>
<dbReference type="InterPro" id="IPR025660">
    <property type="entry name" value="Pept_his_AS"/>
</dbReference>
<proteinExistence type="inferred from homology"/>
<dbReference type="InterPro" id="IPR038765">
    <property type="entry name" value="Papain-like_cys_pep_sf"/>
</dbReference>
<keyword evidence="5" id="KW-0865">Zymogen</keyword>
<keyword evidence="4" id="KW-0788">Thiol protease</keyword>
<protein>
    <recommendedName>
        <fullName evidence="11">Cathepsin O</fullName>
    </recommendedName>
</protein>
<evidence type="ECO:0000313" key="9">
    <source>
        <dbReference type="EMBL" id="KAK7862103.1"/>
    </source>
</evidence>
<dbReference type="SUPFAM" id="SSF54001">
    <property type="entry name" value="Cysteine proteinases"/>
    <property type="match status" value="1"/>
</dbReference>
<evidence type="ECO:0000313" key="10">
    <source>
        <dbReference type="Proteomes" id="UP001378592"/>
    </source>
</evidence>
<dbReference type="PROSITE" id="PS00139">
    <property type="entry name" value="THIOL_PROTEASE_CYS"/>
    <property type="match status" value="1"/>
</dbReference>
<feature type="domain" description="Cathepsin propeptide inhibitor" evidence="8">
    <location>
        <begin position="40"/>
        <end position="100"/>
    </location>
</feature>
<dbReference type="InterPro" id="IPR000169">
    <property type="entry name" value="Pept_cys_AS"/>
</dbReference>
<dbReference type="EMBL" id="JAZDUA010000288">
    <property type="protein sequence ID" value="KAK7862103.1"/>
    <property type="molecule type" value="Genomic_DNA"/>
</dbReference>
<keyword evidence="10" id="KW-1185">Reference proteome</keyword>
<dbReference type="Pfam" id="PF08246">
    <property type="entry name" value="Inhibitor_I29"/>
    <property type="match status" value="1"/>
</dbReference>
<keyword evidence="6" id="KW-1015">Disulfide bond</keyword>
<dbReference type="GO" id="GO:0008234">
    <property type="term" value="F:cysteine-type peptidase activity"/>
    <property type="evidence" value="ECO:0007669"/>
    <property type="project" value="UniProtKB-KW"/>
</dbReference>
<evidence type="ECO:0000259" key="8">
    <source>
        <dbReference type="SMART" id="SM00848"/>
    </source>
</evidence>
<keyword evidence="3" id="KW-0378">Hydrolase</keyword>
<dbReference type="Proteomes" id="UP001378592">
    <property type="component" value="Unassembled WGS sequence"/>
</dbReference>
<name>A0AAN9VE63_9ORTH</name>